<dbReference type="EMBL" id="VUJU01003111">
    <property type="protein sequence ID" value="KAF0759097.1"/>
    <property type="molecule type" value="Genomic_DNA"/>
</dbReference>
<accession>A0A6G0YND1</accession>
<protein>
    <submittedName>
        <fullName evidence="1">Zinc finger MYM-type protein 6-like</fullName>
    </submittedName>
</protein>
<evidence type="ECO:0000313" key="1">
    <source>
        <dbReference type="EMBL" id="KAF0759097.1"/>
    </source>
</evidence>
<gene>
    <name evidence="1" type="ORF">FWK35_00012226</name>
</gene>
<dbReference type="Proteomes" id="UP000478052">
    <property type="component" value="Unassembled WGS sequence"/>
</dbReference>
<evidence type="ECO:0000313" key="2">
    <source>
        <dbReference type="Proteomes" id="UP000478052"/>
    </source>
</evidence>
<comment type="caution">
    <text evidence="1">The sequence shown here is derived from an EMBL/GenBank/DDBJ whole genome shotgun (WGS) entry which is preliminary data.</text>
</comment>
<name>A0A6G0YND1_APHCR</name>
<organism evidence="1 2">
    <name type="scientific">Aphis craccivora</name>
    <name type="common">Cowpea aphid</name>
    <dbReference type="NCBI Taxonomy" id="307492"/>
    <lineage>
        <taxon>Eukaryota</taxon>
        <taxon>Metazoa</taxon>
        <taxon>Ecdysozoa</taxon>
        <taxon>Arthropoda</taxon>
        <taxon>Hexapoda</taxon>
        <taxon>Insecta</taxon>
        <taxon>Pterygota</taxon>
        <taxon>Neoptera</taxon>
        <taxon>Paraneoptera</taxon>
        <taxon>Hemiptera</taxon>
        <taxon>Sternorrhyncha</taxon>
        <taxon>Aphidomorpha</taxon>
        <taxon>Aphidoidea</taxon>
        <taxon>Aphididae</taxon>
        <taxon>Aphidini</taxon>
        <taxon>Aphis</taxon>
        <taxon>Aphis</taxon>
    </lineage>
</organism>
<dbReference type="OrthoDB" id="6617426at2759"/>
<keyword evidence="2" id="KW-1185">Reference proteome</keyword>
<proteinExistence type="predicted"/>
<dbReference type="AlphaFoldDB" id="A0A6G0YND1"/>
<reference evidence="1 2" key="1">
    <citation type="submission" date="2019-08" db="EMBL/GenBank/DDBJ databases">
        <title>Whole genome of Aphis craccivora.</title>
        <authorList>
            <person name="Voronova N.V."/>
            <person name="Shulinski R.S."/>
            <person name="Bandarenka Y.V."/>
            <person name="Zhorov D.G."/>
            <person name="Warner D."/>
        </authorList>
    </citation>
    <scope>NUCLEOTIDE SEQUENCE [LARGE SCALE GENOMIC DNA]</scope>
    <source>
        <strain evidence="1">180601</strain>
        <tissue evidence="1">Whole Body</tissue>
    </source>
</reference>
<sequence length="159" mass="18402">MTMLLIVTAGQFRGLSEKVTKEDLNSLNFIFQLVNHCERNSNKRTIQAFQNITLRLITGAPWFVSNETINSDLKLPSIDHTAAVYYKRFHAKLQAIPNQLINELASLTLPGNPTRRLKRKWCQVSQICDSLLIIRFNDIYNICWYNNQLTYALIQACRL</sequence>